<keyword evidence="4" id="KW-0808">Transferase</keyword>
<dbReference type="Gene3D" id="3.40.50.300">
    <property type="entry name" value="P-loop containing nucleotide triphosphate hydrolases"/>
    <property type="match status" value="1"/>
</dbReference>
<dbReference type="GO" id="GO:0003723">
    <property type="term" value="F:RNA binding"/>
    <property type="evidence" value="ECO:0007669"/>
    <property type="project" value="InterPro"/>
</dbReference>
<dbReference type="GO" id="GO:0000166">
    <property type="term" value="F:nucleotide binding"/>
    <property type="evidence" value="ECO:0007669"/>
    <property type="project" value="UniProtKB-KW"/>
</dbReference>
<dbReference type="GO" id="GO:0003677">
    <property type="term" value="F:DNA binding"/>
    <property type="evidence" value="ECO:0007669"/>
    <property type="project" value="UniProtKB-KW"/>
</dbReference>
<evidence type="ECO:0000256" key="9">
    <source>
        <dbReference type="ARBA" id="ARBA00022741"/>
    </source>
</evidence>
<accession>A0A2K9LW95</accession>
<evidence type="ECO:0000256" key="15">
    <source>
        <dbReference type="ARBA" id="ARBA00030754"/>
    </source>
</evidence>
<evidence type="ECO:0000256" key="7">
    <source>
        <dbReference type="ARBA" id="ARBA00022722"/>
    </source>
</evidence>
<keyword evidence="6" id="KW-0235">DNA replication</keyword>
<evidence type="ECO:0000256" key="2">
    <source>
        <dbReference type="ARBA" id="ARBA00004147"/>
    </source>
</evidence>
<keyword evidence="5" id="KW-0548">Nucleotidyltransferase</keyword>
<dbReference type="GO" id="GO:0006260">
    <property type="term" value="P:DNA replication"/>
    <property type="evidence" value="ECO:0007669"/>
    <property type="project" value="UniProtKB-KW"/>
</dbReference>
<dbReference type="Gene3D" id="3.40.1310.20">
    <property type="match status" value="1"/>
</dbReference>
<dbReference type="Pfam" id="PF00910">
    <property type="entry name" value="RNA_helicase"/>
    <property type="match status" value="1"/>
</dbReference>
<evidence type="ECO:0000256" key="6">
    <source>
        <dbReference type="ARBA" id="ARBA00022705"/>
    </source>
</evidence>
<evidence type="ECO:0000256" key="14">
    <source>
        <dbReference type="ARBA" id="ARBA00023268"/>
    </source>
</evidence>
<keyword evidence="8" id="KW-0479">Metal-binding</keyword>
<evidence type="ECO:0000256" key="17">
    <source>
        <dbReference type="ARBA" id="ARBA00049360"/>
    </source>
</evidence>
<dbReference type="Pfam" id="PF02407">
    <property type="entry name" value="Viral_Rep"/>
    <property type="match status" value="1"/>
</dbReference>
<protein>
    <recommendedName>
        <fullName evidence="15">ATP-dependent helicase Rep</fullName>
    </recommendedName>
    <alternativeName>
        <fullName evidence="16">RepP</fullName>
    </alternativeName>
</protein>
<evidence type="ECO:0000313" key="19">
    <source>
        <dbReference type="EMBL" id="AUM61744.1"/>
    </source>
</evidence>
<dbReference type="GO" id="GO:0046872">
    <property type="term" value="F:metal ion binding"/>
    <property type="evidence" value="ECO:0007669"/>
    <property type="project" value="UniProtKB-KW"/>
</dbReference>
<organism evidence="19">
    <name type="scientific">uncultured virus</name>
    <dbReference type="NCBI Taxonomy" id="340016"/>
    <lineage>
        <taxon>Viruses</taxon>
        <taxon>environmental samples</taxon>
    </lineage>
</organism>
<dbReference type="EMBL" id="KY487836">
    <property type="protein sequence ID" value="AUM61744.1"/>
    <property type="molecule type" value="Genomic_DNA"/>
</dbReference>
<dbReference type="InterPro" id="IPR049912">
    <property type="entry name" value="CRESS_DNA_REP"/>
</dbReference>
<keyword evidence="11" id="KW-0378">Hydrolase</keyword>
<feature type="domain" description="CRESS-DNA virus Rep endonuclease" evidence="18">
    <location>
        <begin position="1"/>
        <end position="96"/>
    </location>
</feature>
<name>A0A2K9LW95_9VIRU</name>
<dbReference type="InterPro" id="IPR027417">
    <property type="entry name" value="P-loop_NTPase"/>
</dbReference>
<evidence type="ECO:0000256" key="5">
    <source>
        <dbReference type="ARBA" id="ARBA00022695"/>
    </source>
</evidence>
<dbReference type="GO" id="GO:0042025">
    <property type="term" value="C:host cell nucleus"/>
    <property type="evidence" value="ECO:0007669"/>
    <property type="project" value="UniProtKB-SubCell"/>
</dbReference>
<comment type="subcellular location">
    <subcellularLocation>
        <location evidence="2">Host nucleus</location>
    </subcellularLocation>
</comment>
<evidence type="ECO:0000256" key="1">
    <source>
        <dbReference type="ARBA" id="ARBA00001936"/>
    </source>
</evidence>
<keyword evidence="7" id="KW-0540">Nuclease</keyword>
<reference evidence="19" key="1">
    <citation type="submission" date="2017-01" db="EMBL/GenBank/DDBJ databases">
        <title>High-throughput sequencing uncovers low homogeneity in the biogeography of single-stranded DNA viruses.</title>
        <authorList>
            <person name="Pearson V.M."/>
            <person name="Rokyta D.R."/>
        </authorList>
    </citation>
    <scope>NUCLEOTIDE SEQUENCE</scope>
</reference>
<dbReference type="GO" id="GO:0003724">
    <property type="term" value="F:RNA helicase activity"/>
    <property type="evidence" value="ECO:0007669"/>
    <property type="project" value="InterPro"/>
</dbReference>
<dbReference type="SUPFAM" id="SSF52540">
    <property type="entry name" value="P-loop containing nucleoside triphosphate hydrolases"/>
    <property type="match status" value="1"/>
</dbReference>
<keyword evidence="13" id="KW-0238">DNA-binding</keyword>
<evidence type="ECO:0000256" key="3">
    <source>
        <dbReference type="ARBA" id="ARBA00008545"/>
    </source>
</evidence>
<proteinExistence type="inferred from homology"/>
<evidence type="ECO:0000256" key="12">
    <source>
        <dbReference type="ARBA" id="ARBA00023124"/>
    </source>
</evidence>
<sequence length="270" mass="31419">MSKCRDYVFTINNPTGWDDAEIEQCAKEATYLIFGKETGEQGTEHYQGFVMFANARSVAAVSRILTRAHLERRRGTVLQATEYCKKDGDFREYGTPPATKRTAKERYKWAIEKAESGDLEAIKDEEPGMYLRHLERFRSLRKRSARIIDGALEHEWWYGPTGTGKSKRLWERHPNHFAKPLNKWWDGYEDENVVGIEEVDPIAGKWLGHFLKIWSDRYPFTAEVKGGTLKKIRPSKVIVTSNYTIEECFPLQQDHAPLKRRFKVTHFDSL</sequence>
<keyword evidence="9" id="KW-0547">Nucleotide-binding</keyword>
<keyword evidence="14" id="KW-0511">Multifunctional enzyme</keyword>
<evidence type="ECO:0000256" key="8">
    <source>
        <dbReference type="ARBA" id="ARBA00022723"/>
    </source>
</evidence>
<dbReference type="GO" id="GO:0016779">
    <property type="term" value="F:nucleotidyltransferase activity"/>
    <property type="evidence" value="ECO:0007669"/>
    <property type="project" value="UniProtKB-KW"/>
</dbReference>
<evidence type="ECO:0000256" key="11">
    <source>
        <dbReference type="ARBA" id="ARBA00022801"/>
    </source>
</evidence>
<evidence type="ECO:0000256" key="4">
    <source>
        <dbReference type="ARBA" id="ARBA00022679"/>
    </source>
</evidence>
<keyword evidence="12" id="KW-0190">Covalent protein-DNA linkage</keyword>
<evidence type="ECO:0000256" key="10">
    <source>
        <dbReference type="ARBA" id="ARBA00022759"/>
    </source>
</evidence>
<gene>
    <name evidence="19" type="primary">Rep</name>
</gene>
<keyword evidence="10" id="KW-0255">Endonuclease</keyword>
<dbReference type="PROSITE" id="PS52020">
    <property type="entry name" value="CRESS_DNA_REP"/>
    <property type="match status" value="1"/>
</dbReference>
<evidence type="ECO:0000259" key="18">
    <source>
        <dbReference type="PROSITE" id="PS52020"/>
    </source>
</evidence>
<dbReference type="GO" id="GO:0004519">
    <property type="term" value="F:endonuclease activity"/>
    <property type="evidence" value="ECO:0007669"/>
    <property type="project" value="UniProtKB-KW"/>
</dbReference>
<dbReference type="GO" id="GO:0016787">
    <property type="term" value="F:hydrolase activity"/>
    <property type="evidence" value="ECO:0007669"/>
    <property type="project" value="UniProtKB-KW"/>
</dbReference>
<evidence type="ECO:0000256" key="13">
    <source>
        <dbReference type="ARBA" id="ARBA00023125"/>
    </source>
</evidence>
<comment type="similarity">
    <text evidence="3">Belongs to the nanoviruses/circoviruses replication-associated protein family.</text>
</comment>
<dbReference type="InterPro" id="IPR000605">
    <property type="entry name" value="Helicase_SF3_ssDNA/RNA_vir"/>
</dbReference>
<comment type="cofactor">
    <cofactor evidence="1">
        <name>Mn(2+)</name>
        <dbReference type="ChEBI" id="CHEBI:29035"/>
    </cofactor>
</comment>
<evidence type="ECO:0000256" key="16">
    <source>
        <dbReference type="ARBA" id="ARBA00032243"/>
    </source>
</evidence>
<comment type="catalytic activity">
    <reaction evidence="17">
        <text>ATP + H2O = ADP + phosphate + H(+)</text>
        <dbReference type="Rhea" id="RHEA:13065"/>
        <dbReference type="ChEBI" id="CHEBI:15377"/>
        <dbReference type="ChEBI" id="CHEBI:15378"/>
        <dbReference type="ChEBI" id="CHEBI:30616"/>
        <dbReference type="ChEBI" id="CHEBI:43474"/>
        <dbReference type="ChEBI" id="CHEBI:456216"/>
    </reaction>
</comment>